<feature type="non-terminal residue" evidence="1">
    <location>
        <position position="303"/>
    </location>
</feature>
<reference evidence="1" key="1">
    <citation type="journal article" date="2012" name="PLoS ONE">
        <title>Gene sets for utilization of primary and secondary nutrition supplies in the distal gut of endangered iberian lynx.</title>
        <authorList>
            <person name="Alcaide M."/>
            <person name="Messina E."/>
            <person name="Richter M."/>
            <person name="Bargiela R."/>
            <person name="Peplies J."/>
            <person name="Huws S.A."/>
            <person name="Newbold C.J."/>
            <person name="Golyshin P.N."/>
            <person name="Simon M.A."/>
            <person name="Lopez G."/>
            <person name="Yakimov M.M."/>
            <person name="Ferrer M."/>
        </authorList>
    </citation>
    <scope>NUCLEOTIDE SEQUENCE</scope>
</reference>
<gene>
    <name evidence="1" type="ORF">EVA_12417</name>
</gene>
<organism evidence="1">
    <name type="scientific">gut metagenome</name>
    <dbReference type="NCBI Taxonomy" id="749906"/>
    <lineage>
        <taxon>unclassified sequences</taxon>
        <taxon>metagenomes</taxon>
        <taxon>organismal metagenomes</taxon>
    </lineage>
</organism>
<sequence>MKKGECVIPDDLPVLQTVIAHRLDSLARAHVYDLLIKAQYQNNKYPQDEQLYHSTDKNKGYTKKQLTIPEAYTFSTYAEFVQRLDDVSLPVDVHQMFVSIMVDLQCRLPLFRMGEFNTKLNQLKQEEDKTHAIRDALKADKEFQKYICWYTYAFDKNLNAEANQNPSKLIDKAVMAGYMALSGDFPSVIVLPLERVYSRIWFHFQWMGLQEAESIEIDSIVVDGLHYRTQMFNVANGAENNNPKNPLISKSAIINRDKENCSQPFLGDLTKNAYPYHLGKDPALYFEAANSNLYNTVCRYTCN</sequence>
<evidence type="ECO:0000313" key="1">
    <source>
        <dbReference type="EMBL" id="EJW99476.1"/>
    </source>
</evidence>
<comment type="caution">
    <text evidence="1">The sequence shown here is derived from an EMBL/GenBank/DDBJ whole genome shotgun (WGS) entry which is preliminary data.</text>
</comment>
<protein>
    <submittedName>
        <fullName evidence="1">Uncharacterized protein</fullName>
    </submittedName>
</protein>
<accession>J9FWU8</accession>
<name>J9FWU8_9ZZZZ</name>
<proteinExistence type="predicted"/>
<dbReference type="EMBL" id="AMCI01003785">
    <property type="protein sequence ID" value="EJW99476.1"/>
    <property type="molecule type" value="Genomic_DNA"/>
</dbReference>
<dbReference type="AlphaFoldDB" id="J9FWU8"/>